<evidence type="ECO:0000259" key="3">
    <source>
        <dbReference type="PROSITE" id="PS51186"/>
    </source>
</evidence>
<dbReference type="CDD" id="cd04301">
    <property type="entry name" value="NAT_SF"/>
    <property type="match status" value="1"/>
</dbReference>
<keyword evidence="2" id="KW-0012">Acyltransferase</keyword>
<dbReference type="EMBL" id="JAEMNX010000024">
    <property type="protein sequence ID" value="MBJ7539417.1"/>
    <property type="molecule type" value="Genomic_DNA"/>
</dbReference>
<dbReference type="InterPro" id="IPR000182">
    <property type="entry name" value="GNAT_dom"/>
</dbReference>
<keyword evidence="1" id="KW-0808">Transferase</keyword>
<evidence type="ECO:0000256" key="1">
    <source>
        <dbReference type="ARBA" id="ARBA00022679"/>
    </source>
</evidence>
<dbReference type="InterPro" id="IPR016181">
    <property type="entry name" value="Acyl_CoA_acyltransferase"/>
</dbReference>
<organism evidence="4 5">
    <name type="scientific">Marinomonas transparens</name>
    <dbReference type="NCBI Taxonomy" id="2795388"/>
    <lineage>
        <taxon>Bacteria</taxon>
        <taxon>Pseudomonadati</taxon>
        <taxon>Pseudomonadota</taxon>
        <taxon>Gammaproteobacteria</taxon>
        <taxon>Oceanospirillales</taxon>
        <taxon>Oceanospirillaceae</taxon>
        <taxon>Marinomonas</taxon>
    </lineage>
</organism>
<dbReference type="Proteomes" id="UP000628710">
    <property type="component" value="Unassembled WGS sequence"/>
</dbReference>
<dbReference type="AlphaFoldDB" id="A0A934JW97"/>
<sequence>MSVQIRQAVIEDLKQLTDIYNHYIINTATTFDIEPYTVERRKVWFTQFAPTGRYRLLVAEQDGEVLGYACSGPFKAKQAYETSVEVSIYLKSMVKGRGLGTALYMTLFELLAEEDVHRAYAGVTQPNEASNIIHQKFGFESVGIYREVGRKLGQYWDVEWFEKDLG</sequence>
<reference evidence="4" key="1">
    <citation type="submission" date="2020-12" db="EMBL/GenBank/DDBJ databases">
        <title>Marinomonas arctica sp. nov., a psychrotolerant bacterium isolated from the Arctic.</title>
        <authorList>
            <person name="Zhang Y."/>
        </authorList>
    </citation>
    <scope>NUCLEOTIDE SEQUENCE</scope>
    <source>
        <strain evidence="4">C1424</strain>
    </source>
</reference>
<comment type="caution">
    <text evidence="4">The sequence shown here is derived from an EMBL/GenBank/DDBJ whole genome shotgun (WGS) entry which is preliminary data.</text>
</comment>
<protein>
    <submittedName>
        <fullName evidence="4">N-acetyltransferase</fullName>
    </submittedName>
</protein>
<gene>
    <name evidence="4" type="ORF">I8J31_17190</name>
</gene>
<feature type="domain" description="N-acetyltransferase" evidence="3">
    <location>
        <begin position="3"/>
        <end position="162"/>
    </location>
</feature>
<dbReference type="Gene3D" id="3.40.630.30">
    <property type="match status" value="1"/>
</dbReference>
<name>A0A934JW97_9GAMM</name>
<proteinExistence type="predicted"/>
<evidence type="ECO:0000313" key="5">
    <source>
        <dbReference type="Proteomes" id="UP000628710"/>
    </source>
</evidence>
<dbReference type="Pfam" id="PF13420">
    <property type="entry name" value="Acetyltransf_4"/>
    <property type="match status" value="1"/>
</dbReference>
<dbReference type="PANTHER" id="PTHR43072:SF23">
    <property type="entry name" value="UPF0039 PROTEIN C11D3.02C"/>
    <property type="match status" value="1"/>
</dbReference>
<dbReference type="RefSeq" id="WP_199469818.1">
    <property type="nucleotide sequence ID" value="NZ_JAEMNX010000024.1"/>
</dbReference>
<accession>A0A934JW97</accession>
<dbReference type="SUPFAM" id="SSF55729">
    <property type="entry name" value="Acyl-CoA N-acyltransferases (Nat)"/>
    <property type="match status" value="1"/>
</dbReference>
<dbReference type="GO" id="GO:0016747">
    <property type="term" value="F:acyltransferase activity, transferring groups other than amino-acyl groups"/>
    <property type="evidence" value="ECO:0007669"/>
    <property type="project" value="InterPro"/>
</dbReference>
<evidence type="ECO:0000256" key="2">
    <source>
        <dbReference type="ARBA" id="ARBA00023315"/>
    </source>
</evidence>
<dbReference type="PROSITE" id="PS51186">
    <property type="entry name" value="GNAT"/>
    <property type="match status" value="1"/>
</dbReference>
<dbReference type="PANTHER" id="PTHR43072">
    <property type="entry name" value="N-ACETYLTRANSFERASE"/>
    <property type="match status" value="1"/>
</dbReference>
<evidence type="ECO:0000313" key="4">
    <source>
        <dbReference type="EMBL" id="MBJ7539417.1"/>
    </source>
</evidence>
<keyword evidence="5" id="KW-1185">Reference proteome</keyword>